<dbReference type="Gene3D" id="1.20.120.140">
    <property type="entry name" value="Signal recognition particle SRP54, nucleotide-binding domain"/>
    <property type="match status" value="1"/>
</dbReference>
<dbReference type="Gene3D" id="3.40.50.300">
    <property type="entry name" value="P-loop containing nucleotide triphosphate hydrolases"/>
    <property type="match status" value="1"/>
</dbReference>
<evidence type="ECO:0000256" key="5">
    <source>
        <dbReference type="ARBA" id="ARBA00023134"/>
    </source>
</evidence>
<evidence type="ECO:0000313" key="12">
    <source>
        <dbReference type="Proteomes" id="UP001462640"/>
    </source>
</evidence>
<keyword evidence="3 9" id="KW-0547">Nucleotide-binding</keyword>
<keyword evidence="2 9" id="KW-0963">Cytoplasm</keyword>
<dbReference type="Pfam" id="PF02881">
    <property type="entry name" value="SRP54_N"/>
    <property type="match status" value="1"/>
</dbReference>
<dbReference type="EC" id="3.6.5.4" evidence="9"/>
<dbReference type="Pfam" id="PF00448">
    <property type="entry name" value="SRP54"/>
    <property type="match status" value="1"/>
</dbReference>
<dbReference type="InterPro" id="IPR000897">
    <property type="entry name" value="SRP54_GTPase_dom"/>
</dbReference>
<comment type="catalytic activity">
    <reaction evidence="8 9">
        <text>GTP + H2O = GDP + phosphate + H(+)</text>
        <dbReference type="Rhea" id="RHEA:19669"/>
        <dbReference type="ChEBI" id="CHEBI:15377"/>
        <dbReference type="ChEBI" id="CHEBI:15378"/>
        <dbReference type="ChEBI" id="CHEBI:37565"/>
        <dbReference type="ChEBI" id="CHEBI:43474"/>
        <dbReference type="ChEBI" id="CHEBI:58189"/>
        <dbReference type="EC" id="3.6.5.4"/>
    </reaction>
</comment>
<gene>
    <name evidence="9 11" type="primary">ftsY</name>
    <name evidence="11" type="ORF">ABDJ40_03950</name>
</gene>
<dbReference type="PANTHER" id="PTHR43134">
    <property type="entry name" value="SIGNAL RECOGNITION PARTICLE RECEPTOR SUBUNIT ALPHA"/>
    <property type="match status" value="1"/>
</dbReference>
<dbReference type="InterPro" id="IPR027417">
    <property type="entry name" value="P-loop_NTPase"/>
</dbReference>
<feature type="binding site" evidence="9">
    <location>
        <begin position="210"/>
        <end position="217"/>
    </location>
    <ligand>
        <name>GTP</name>
        <dbReference type="ChEBI" id="CHEBI:37565"/>
    </ligand>
</feature>
<dbReference type="InterPro" id="IPR036225">
    <property type="entry name" value="SRP/SRP_N"/>
</dbReference>
<evidence type="ECO:0000313" key="11">
    <source>
        <dbReference type="EMBL" id="MEO3711915.1"/>
    </source>
</evidence>
<keyword evidence="1 9" id="KW-1003">Cell membrane</keyword>
<dbReference type="SMART" id="SM00382">
    <property type="entry name" value="AAA"/>
    <property type="match status" value="1"/>
</dbReference>
<evidence type="ECO:0000256" key="6">
    <source>
        <dbReference type="ARBA" id="ARBA00023136"/>
    </source>
</evidence>
<evidence type="ECO:0000259" key="10">
    <source>
        <dbReference type="PROSITE" id="PS00300"/>
    </source>
</evidence>
<keyword evidence="6 9" id="KW-0472">Membrane</keyword>
<proteinExistence type="inferred from homology"/>
<reference evidence="11 12" key="1">
    <citation type="submission" date="2024-05" db="EMBL/GenBank/DDBJ databases">
        <title>Roseateles sp. 2.12 16S ribosomal RNA gene Genome sequencing and assembly.</title>
        <authorList>
            <person name="Woo H."/>
        </authorList>
    </citation>
    <scope>NUCLEOTIDE SEQUENCE [LARGE SCALE GENOMIC DNA]</scope>
    <source>
        <strain evidence="11 12">2.12</strain>
    </source>
</reference>
<evidence type="ECO:0000256" key="9">
    <source>
        <dbReference type="HAMAP-Rule" id="MF_00920"/>
    </source>
</evidence>
<dbReference type="PANTHER" id="PTHR43134:SF1">
    <property type="entry name" value="SIGNAL RECOGNITION PARTICLE RECEPTOR SUBUNIT ALPHA"/>
    <property type="match status" value="1"/>
</dbReference>
<keyword evidence="5 9" id="KW-0342">GTP-binding</keyword>
<keyword evidence="7 9" id="KW-0675">Receptor</keyword>
<comment type="caution">
    <text evidence="11">The sequence shown here is derived from an EMBL/GenBank/DDBJ whole genome shotgun (WGS) entry which is preliminary data.</text>
</comment>
<comment type="subcellular location">
    <subcellularLocation>
        <location evidence="9">Cell membrane</location>
        <topology evidence="9">Peripheral membrane protein</topology>
        <orientation evidence="9">Cytoplasmic side</orientation>
    </subcellularLocation>
    <subcellularLocation>
        <location evidence="9">Cytoplasm</location>
    </subcellularLocation>
</comment>
<dbReference type="NCBIfam" id="TIGR00064">
    <property type="entry name" value="ftsY"/>
    <property type="match status" value="1"/>
</dbReference>
<accession>A0ABV0GA19</accession>
<dbReference type="SMART" id="SM00962">
    <property type="entry name" value="SRP54"/>
    <property type="match status" value="1"/>
</dbReference>
<comment type="subunit">
    <text evidence="9">Part of the signal recognition particle protein translocation system, which is composed of SRP and FtsY. SRP is a ribonucleoprotein composed of Ffh and a 4.5S RNA molecule.</text>
</comment>
<dbReference type="Proteomes" id="UP001462640">
    <property type="component" value="Unassembled WGS sequence"/>
</dbReference>
<dbReference type="HAMAP" id="MF_00920">
    <property type="entry name" value="FtsY"/>
    <property type="match status" value="1"/>
</dbReference>
<dbReference type="InterPro" id="IPR004390">
    <property type="entry name" value="SR_rcpt_FtsY"/>
</dbReference>
<comment type="similarity">
    <text evidence="9">Belongs to the GTP-binding SRP family. FtsY subfamily.</text>
</comment>
<evidence type="ECO:0000256" key="3">
    <source>
        <dbReference type="ARBA" id="ARBA00022741"/>
    </source>
</evidence>
<evidence type="ECO:0000256" key="8">
    <source>
        <dbReference type="ARBA" id="ARBA00048027"/>
    </source>
</evidence>
<evidence type="ECO:0000256" key="7">
    <source>
        <dbReference type="ARBA" id="ARBA00023170"/>
    </source>
</evidence>
<dbReference type="SUPFAM" id="SSF47364">
    <property type="entry name" value="Domain of the SRP/SRP receptor G-proteins"/>
    <property type="match status" value="1"/>
</dbReference>
<feature type="binding site" evidence="9">
    <location>
        <begin position="355"/>
        <end position="358"/>
    </location>
    <ligand>
        <name>GTP</name>
        <dbReference type="ChEBI" id="CHEBI:37565"/>
    </ligand>
</feature>
<dbReference type="InterPro" id="IPR013822">
    <property type="entry name" value="Signal_recog_particl_SRP54_hlx"/>
</dbReference>
<dbReference type="PROSITE" id="PS00300">
    <property type="entry name" value="SRP54"/>
    <property type="match status" value="1"/>
</dbReference>
<feature type="domain" description="SRP54-type proteins GTP-binding" evidence="10">
    <location>
        <begin position="376"/>
        <end position="389"/>
    </location>
</feature>
<sequence length="403" mass="41890">MFSFFKKKFGGGAASPAPAPAAEAAPAVPETAAAAPVAAEPSVPPSPVPAPAVAGAAPVVPAPAPEKVEVPVAVSPAVAPAAASVRPAEVATAISPAAPVAEPAPRKSWLDKLRQGLRKTGSSIAQVFTGTRIDDELYEELEAALLMADTGVRATEFLLEDLKRRVKESKATDPQAVRSLLVAALAELLKPLEKSLRVGEHTPTVMMVVGVNGAGKTTSIGKLTRHLAEAEQRVLLAAADTFRAAAREQLAVWADRTRVEIVSQEGGDPSAVTFDAVVAGRARGCDVVIADTAGRLPTQLHLMEELKKIRRVIGKAQEGAPHEVLLVVDGNTGQNALNQVKAFDDALGLTGLVVTKLDGTAKGGVLAAIARERPIPVYFIGVGEKLEDLQTFSAQEFAQALLE</sequence>
<comment type="function">
    <text evidence="9">Involved in targeting and insertion of nascent membrane proteins into the cytoplasmic membrane. Acts as a receptor for the complex formed by the signal recognition particle (SRP) and the ribosome-nascent chain (RNC). Interaction with SRP-RNC leads to the transfer of the RNC complex to the Sec translocase for insertion into the membrane, the hydrolysis of GTP by both Ffh and FtsY, and the dissociation of the SRP-FtsY complex into the individual components.</text>
</comment>
<protein>
    <recommendedName>
        <fullName evidence="9">Signal recognition particle receptor FtsY</fullName>
        <shortName evidence="9">SRP receptor</shortName>
        <ecNumber evidence="9">3.6.5.4</ecNumber>
    </recommendedName>
</protein>
<dbReference type="SMART" id="SM00963">
    <property type="entry name" value="SRP54_N"/>
    <property type="match status" value="1"/>
</dbReference>
<keyword evidence="12" id="KW-1185">Reference proteome</keyword>
<dbReference type="InterPro" id="IPR003593">
    <property type="entry name" value="AAA+_ATPase"/>
</dbReference>
<dbReference type="EMBL" id="JBDPZC010000001">
    <property type="protein sequence ID" value="MEO3711915.1"/>
    <property type="molecule type" value="Genomic_DNA"/>
</dbReference>
<dbReference type="InterPro" id="IPR042101">
    <property type="entry name" value="SRP54_N_sf"/>
</dbReference>
<evidence type="ECO:0000256" key="2">
    <source>
        <dbReference type="ARBA" id="ARBA00022490"/>
    </source>
</evidence>
<organism evidence="11 12">
    <name type="scientific">Roseateles flavus</name>
    <dbReference type="NCBI Taxonomy" id="3149041"/>
    <lineage>
        <taxon>Bacteria</taxon>
        <taxon>Pseudomonadati</taxon>
        <taxon>Pseudomonadota</taxon>
        <taxon>Betaproteobacteria</taxon>
        <taxon>Burkholderiales</taxon>
        <taxon>Sphaerotilaceae</taxon>
        <taxon>Roseateles</taxon>
    </lineage>
</organism>
<feature type="binding site" evidence="9">
    <location>
        <begin position="291"/>
        <end position="295"/>
    </location>
    <ligand>
        <name>GTP</name>
        <dbReference type="ChEBI" id="CHEBI:37565"/>
    </ligand>
</feature>
<keyword evidence="4 9" id="KW-0378">Hydrolase</keyword>
<evidence type="ECO:0000256" key="4">
    <source>
        <dbReference type="ARBA" id="ARBA00022801"/>
    </source>
</evidence>
<dbReference type="SUPFAM" id="SSF52540">
    <property type="entry name" value="P-loop containing nucleoside triphosphate hydrolases"/>
    <property type="match status" value="1"/>
</dbReference>
<dbReference type="RefSeq" id="WP_347606337.1">
    <property type="nucleotide sequence ID" value="NZ_JBDPZC010000001.1"/>
</dbReference>
<evidence type="ECO:0000256" key="1">
    <source>
        <dbReference type="ARBA" id="ARBA00022475"/>
    </source>
</evidence>
<name>A0ABV0GA19_9BURK</name>